<dbReference type="RefSeq" id="WP_210535603.1">
    <property type="nucleotide sequence ID" value="NZ_JAGKTC010000001.1"/>
</dbReference>
<dbReference type="AlphaFoldDB" id="A0A941AST1"/>
<gene>
    <name evidence="2" type="ORF">J5837_04985</name>
</gene>
<dbReference type="EMBL" id="JAGKTC010000001">
    <property type="protein sequence ID" value="MBP3983776.1"/>
    <property type="molecule type" value="Genomic_DNA"/>
</dbReference>
<sequence>MNPPGTGSSFVTVMAWISIALGVLGAVSGLMQAALLPALPVEAMLQPLEGTEASLPPALAWMFGHLQLLNLLSLLSSALFAWVSWGLLKRREWGRLGFIGFLVLGALAGIVGAAWFGHILDGLGGGEDMDPMLQSLQSAMRTMMWLGAVLVVVLHGAIVWKLCSPTVRAEFALAASP</sequence>
<keyword evidence="3" id="KW-1185">Reference proteome</keyword>
<comment type="caution">
    <text evidence="2">The sequence shown here is derived from an EMBL/GenBank/DDBJ whole genome shotgun (WGS) entry which is preliminary data.</text>
</comment>
<evidence type="ECO:0000313" key="3">
    <source>
        <dbReference type="Proteomes" id="UP000673447"/>
    </source>
</evidence>
<name>A0A941AST1_9GAMM</name>
<organism evidence="2 3">
    <name type="scientific">Pseudoxanthomonas helianthi</name>
    <dbReference type="NCBI Taxonomy" id="1453541"/>
    <lineage>
        <taxon>Bacteria</taxon>
        <taxon>Pseudomonadati</taxon>
        <taxon>Pseudomonadota</taxon>
        <taxon>Gammaproteobacteria</taxon>
        <taxon>Lysobacterales</taxon>
        <taxon>Lysobacteraceae</taxon>
        <taxon>Pseudoxanthomonas</taxon>
    </lineage>
</organism>
<feature type="transmembrane region" description="Helical" evidence="1">
    <location>
        <begin position="96"/>
        <end position="119"/>
    </location>
</feature>
<keyword evidence="1" id="KW-0812">Transmembrane</keyword>
<feature type="transmembrane region" description="Helical" evidence="1">
    <location>
        <begin position="139"/>
        <end position="160"/>
    </location>
</feature>
<feature type="transmembrane region" description="Helical" evidence="1">
    <location>
        <begin position="59"/>
        <end position="84"/>
    </location>
</feature>
<reference evidence="2" key="1">
    <citation type="journal article" date="2016" name="Int. J. Syst. Evol. Microbiol.">
        <title>Pseudoxanthomonas helianthi sp. nov., isolated from roots of Jerusalem artichoke (Helianthus tuberosus).</title>
        <authorList>
            <person name="Kittiwongwattana C."/>
            <person name="Thawai C."/>
        </authorList>
    </citation>
    <scope>NUCLEOTIDE SEQUENCE</scope>
    <source>
        <strain evidence="2">110414</strain>
    </source>
</reference>
<accession>A0A941AST1</accession>
<evidence type="ECO:0000256" key="1">
    <source>
        <dbReference type="SAM" id="Phobius"/>
    </source>
</evidence>
<protein>
    <submittedName>
        <fullName evidence="2">Uncharacterized protein</fullName>
    </submittedName>
</protein>
<keyword evidence="1" id="KW-0472">Membrane</keyword>
<evidence type="ECO:0000313" key="2">
    <source>
        <dbReference type="EMBL" id="MBP3983776.1"/>
    </source>
</evidence>
<keyword evidence="1" id="KW-1133">Transmembrane helix</keyword>
<feature type="transmembrane region" description="Helical" evidence="1">
    <location>
        <begin position="12"/>
        <end position="39"/>
    </location>
</feature>
<reference evidence="2" key="2">
    <citation type="submission" date="2021-03" db="EMBL/GenBank/DDBJ databases">
        <authorList>
            <person name="Cao W."/>
        </authorList>
    </citation>
    <scope>NUCLEOTIDE SEQUENCE</scope>
    <source>
        <strain evidence="2">110414</strain>
    </source>
</reference>
<proteinExistence type="predicted"/>
<dbReference type="Proteomes" id="UP000673447">
    <property type="component" value="Unassembled WGS sequence"/>
</dbReference>